<dbReference type="EMBL" id="JACHGK010000005">
    <property type="protein sequence ID" value="MBB6445192.1"/>
    <property type="molecule type" value="Genomic_DNA"/>
</dbReference>
<evidence type="ECO:0000313" key="2">
    <source>
        <dbReference type="Proteomes" id="UP000531594"/>
    </source>
</evidence>
<keyword evidence="2" id="KW-1185">Reference proteome</keyword>
<accession>A0A7X0HQQ3</accession>
<protein>
    <submittedName>
        <fullName evidence="1">Uncharacterized protein</fullName>
    </submittedName>
</protein>
<dbReference type="Proteomes" id="UP000531594">
    <property type="component" value="Unassembled WGS sequence"/>
</dbReference>
<gene>
    <name evidence="1" type="ORF">HNR53_001810</name>
</gene>
<sequence>MPSKQLVELVHRLKNSGIKISFTTPRSKTMIHLQEAEEWQQIMTTGSLCCKKKSNNPVIDFIQPKSVRDIIIPH</sequence>
<comment type="caution">
    <text evidence="1">The sequence shown here is derived from an EMBL/GenBank/DDBJ whole genome shotgun (WGS) entry which is preliminary data.</text>
</comment>
<reference evidence="1 2" key="1">
    <citation type="submission" date="2020-08" db="EMBL/GenBank/DDBJ databases">
        <title>Genomic Encyclopedia of Type Strains, Phase IV (KMG-IV): sequencing the most valuable type-strain genomes for metagenomic binning, comparative biology and taxonomic classification.</title>
        <authorList>
            <person name="Goeker M."/>
        </authorList>
    </citation>
    <scope>NUCLEOTIDE SEQUENCE [LARGE SCALE GENOMIC DNA]</scope>
    <source>
        <strain evidence="1 2">DSM 5391</strain>
    </source>
</reference>
<dbReference type="RefSeq" id="WP_184525012.1">
    <property type="nucleotide sequence ID" value="NZ_JACHGK010000005.1"/>
</dbReference>
<organism evidence="1 2">
    <name type="scientific">Bacillus benzoevorans</name>
    <dbReference type="NCBI Taxonomy" id="1456"/>
    <lineage>
        <taxon>Bacteria</taxon>
        <taxon>Bacillati</taxon>
        <taxon>Bacillota</taxon>
        <taxon>Bacilli</taxon>
        <taxon>Bacillales</taxon>
        <taxon>Bacillaceae</taxon>
        <taxon>Bacillus</taxon>
    </lineage>
</organism>
<evidence type="ECO:0000313" key="1">
    <source>
        <dbReference type="EMBL" id="MBB6445192.1"/>
    </source>
</evidence>
<dbReference type="AlphaFoldDB" id="A0A7X0HQQ3"/>
<name>A0A7X0HQQ3_9BACI</name>
<proteinExistence type="predicted"/>